<reference evidence="2 3" key="1">
    <citation type="submission" date="2018-12" db="EMBL/GenBank/DDBJ databases">
        <authorList>
            <consortium name="Pathogen Informatics"/>
        </authorList>
    </citation>
    <scope>NUCLEOTIDE SEQUENCE [LARGE SCALE GENOMIC DNA]</scope>
    <source>
        <strain evidence="2 3">NCTC13354</strain>
    </source>
</reference>
<dbReference type="EMBL" id="LR134476">
    <property type="protein sequence ID" value="VEI13371.1"/>
    <property type="molecule type" value="Genomic_DNA"/>
</dbReference>
<dbReference type="SUPFAM" id="SSF52833">
    <property type="entry name" value="Thioredoxin-like"/>
    <property type="match status" value="1"/>
</dbReference>
<dbReference type="GO" id="GO:0016491">
    <property type="term" value="F:oxidoreductase activity"/>
    <property type="evidence" value="ECO:0007669"/>
    <property type="project" value="InterPro"/>
</dbReference>
<dbReference type="Pfam" id="PF01323">
    <property type="entry name" value="DSBA"/>
    <property type="match status" value="1"/>
</dbReference>
<dbReference type="PANTHER" id="PTHR13887:SF41">
    <property type="entry name" value="THIOREDOXIN SUPERFAMILY PROTEIN"/>
    <property type="match status" value="1"/>
</dbReference>
<dbReference type="Gene3D" id="3.40.30.10">
    <property type="entry name" value="Glutaredoxin"/>
    <property type="match status" value="1"/>
</dbReference>
<sequence>MAHQIVVHVWSDIACPWCWIGKQRLEKGIELSGKDVAVEYHSYQLYPDASSSEDRSYAQALADIKNANIDDVVPMIEQVAEVASAEGLELNWQNAKHVGTFLAHQFVYAAKAHGNTAEEAAELGGKAFERLYRAHFSEGRNVGDTDTLLELAEDIGLDVERVSAELESGEHANSVRSDIRDARSLGIQGVPFFVVGGKFGISGAQPPQVYADTINRALAEIQYARAQEVPVEIPEITSDDGGVDRP</sequence>
<evidence type="ECO:0000313" key="2">
    <source>
        <dbReference type="EMBL" id="VEI13371.1"/>
    </source>
</evidence>
<dbReference type="InterPro" id="IPR001853">
    <property type="entry name" value="DSBA-like_thioredoxin_dom"/>
</dbReference>
<keyword evidence="3" id="KW-1185">Reference proteome</keyword>
<feature type="domain" description="DSBA-like thioredoxin" evidence="1">
    <location>
        <begin position="7"/>
        <end position="214"/>
    </location>
</feature>
<dbReference type="InterPro" id="IPR036249">
    <property type="entry name" value="Thioredoxin-like_sf"/>
</dbReference>
<dbReference type="PANTHER" id="PTHR13887">
    <property type="entry name" value="GLUTATHIONE S-TRANSFERASE KAPPA"/>
    <property type="match status" value="1"/>
</dbReference>
<dbReference type="RefSeq" id="WP_126416488.1">
    <property type="nucleotide sequence ID" value="NZ_LR134476.1"/>
</dbReference>
<proteinExistence type="predicted"/>
<keyword evidence="2" id="KW-0413">Isomerase</keyword>
<dbReference type="Proteomes" id="UP000269542">
    <property type="component" value="Chromosome"/>
</dbReference>
<dbReference type="AlphaFoldDB" id="A0A448PEK1"/>
<gene>
    <name evidence="2" type="ORF">NCTC13354_01086</name>
</gene>
<evidence type="ECO:0000259" key="1">
    <source>
        <dbReference type="Pfam" id="PF01323"/>
    </source>
</evidence>
<evidence type="ECO:0000313" key="3">
    <source>
        <dbReference type="Proteomes" id="UP000269542"/>
    </source>
</evidence>
<dbReference type="KEGG" id="tbw:NCTC13354_01086"/>
<dbReference type="OrthoDB" id="9799122at2"/>
<dbReference type="CDD" id="cd03024">
    <property type="entry name" value="DsbA_FrnE"/>
    <property type="match status" value="1"/>
</dbReference>
<organism evidence="2 3">
    <name type="scientific">Trueperella bialowiezensis</name>
    <dbReference type="NCBI Taxonomy" id="312285"/>
    <lineage>
        <taxon>Bacteria</taxon>
        <taxon>Bacillati</taxon>
        <taxon>Actinomycetota</taxon>
        <taxon>Actinomycetes</taxon>
        <taxon>Actinomycetales</taxon>
        <taxon>Actinomycetaceae</taxon>
        <taxon>Trueperella</taxon>
    </lineage>
</organism>
<protein>
    <submittedName>
        <fullName evidence="2">Protein-disulfide isomerase</fullName>
    </submittedName>
</protein>
<dbReference type="GO" id="GO:0016853">
    <property type="term" value="F:isomerase activity"/>
    <property type="evidence" value="ECO:0007669"/>
    <property type="project" value="UniProtKB-KW"/>
</dbReference>
<name>A0A448PEK1_9ACTO</name>
<accession>A0A448PEK1</accession>